<keyword evidence="1" id="KW-0812">Transmembrane</keyword>
<feature type="transmembrane region" description="Helical" evidence="1">
    <location>
        <begin position="114"/>
        <end position="131"/>
    </location>
</feature>
<dbReference type="EMBL" id="GG745350">
    <property type="protein sequence ID" value="KNE66484.1"/>
    <property type="molecule type" value="Genomic_DNA"/>
</dbReference>
<dbReference type="Proteomes" id="UP000054350">
    <property type="component" value="Unassembled WGS sequence"/>
</dbReference>
<evidence type="ECO:0000256" key="1">
    <source>
        <dbReference type="SAM" id="Phobius"/>
    </source>
</evidence>
<evidence type="ECO:0000313" key="2">
    <source>
        <dbReference type="EMBL" id="KNE66484.1"/>
    </source>
</evidence>
<keyword evidence="1" id="KW-0472">Membrane</keyword>
<name>A0A0L0SVY3_ALLM3</name>
<feature type="transmembrane region" description="Helical" evidence="1">
    <location>
        <begin position="87"/>
        <end position="107"/>
    </location>
</feature>
<organism evidence="2 3">
    <name type="scientific">Allomyces macrogynus (strain ATCC 38327)</name>
    <name type="common">Allomyces javanicus var. macrogynus</name>
    <dbReference type="NCBI Taxonomy" id="578462"/>
    <lineage>
        <taxon>Eukaryota</taxon>
        <taxon>Fungi</taxon>
        <taxon>Fungi incertae sedis</taxon>
        <taxon>Blastocladiomycota</taxon>
        <taxon>Blastocladiomycetes</taxon>
        <taxon>Blastocladiales</taxon>
        <taxon>Blastocladiaceae</taxon>
        <taxon>Allomyces</taxon>
    </lineage>
</organism>
<sequence length="171" mass="18488">MSYSIPSNAKLTTDAAFGAPHPHSHTARIRRVIIGAILLVSMAIQVVLLVYQLAVHPLADYSGRRDMSLAVFVLKRLTPLLVVGSSAGYVVFGIALIVFQVGFLYMIHRSTESLYRKWAGSFVCVMVLLKISDLVHDKTPDGVGMGVAIVLGAAAGGPEVYLAMFFGRHVF</sequence>
<dbReference type="OrthoDB" id="10363816at2759"/>
<keyword evidence="1" id="KW-1133">Transmembrane helix</keyword>
<keyword evidence="3" id="KW-1185">Reference proteome</keyword>
<accession>A0A0L0SVY3</accession>
<proteinExistence type="predicted"/>
<feature type="transmembrane region" description="Helical" evidence="1">
    <location>
        <begin position="143"/>
        <end position="166"/>
    </location>
</feature>
<protein>
    <submittedName>
        <fullName evidence="2">Uncharacterized protein</fullName>
    </submittedName>
</protein>
<gene>
    <name evidence="2" type="ORF">AMAG_11622</name>
</gene>
<reference evidence="2 3" key="1">
    <citation type="submission" date="2009-11" db="EMBL/GenBank/DDBJ databases">
        <title>Annotation of Allomyces macrogynus ATCC 38327.</title>
        <authorList>
            <consortium name="The Broad Institute Genome Sequencing Platform"/>
            <person name="Russ C."/>
            <person name="Cuomo C."/>
            <person name="Burger G."/>
            <person name="Gray M.W."/>
            <person name="Holland P.W.H."/>
            <person name="King N."/>
            <person name="Lang F.B.F."/>
            <person name="Roger A.J."/>
            <person name="Ruiz-Trillo I."/>
            <person name="Young S.K."/>
            <person name="Zeng Q."/>
            <person name="Gargeya S."/>
            <person name="Fitzgerald M."/>
            <person name="Haas B."/>
            <person name="Abouelleil A."/>
            <person name="Alvarado L."/>
            <person name="Arachchi H.M."/>
            <person name="Berlin A."/>
            <person name="Chapman S.B."/>
            <person name="Gearin G."/>
            <person name="Goldberg J."/>
            <person name="Griggs A."/>
            <person name="Gujja S."/>
            <person name="Hansen M."/>
            <person name="Heiman D."/>
            <person name="Howarth C."/>
            <person name="Larimer J."/>
            <person name="Lui A."/>
            <person name="MacDonald P.J.P."/>
            <person name="McCowen C."/>
            <person name="Montmayeur A."/>
            <person name="Murphy C."/>
            <person name="Neiman D."/>
            <person name="Pearson M."/>
            <person name="Priest M."/>
            <person name="Roberts A."/>
            <person name="Saif S."/>
            <person name="Shea T."/>
            <person name="Sisk P."/>
            <person name="Stolte C."/>
            <person name="Sykes S."/>
            <person name="Wortman J."/>
            <person name="Nusbaum C."/>
            <person name="Birren B."/>
        </authorList>
    </citation>
    <scope>NUCLEOTIDE SEQUENCE [LARGE SCALE GENOMIC DNA]</scope>
    <source>
        <strain evidence="2 3">ATCC 38327</strain>
    </source>
</reference>
<dbReference type="AlphaFoldDB" id="A0A0L0SVY3"/>
<evidence type="ECO:0000313" key="3">
    <source>
        <dbReference type="Proteomes" id="UP000054350"/>
    </source>
</evidence>
<feature type="transmembrane region" description="Helical" evidence="1">
    <location>
        <begin position="32"/>
        <end position="54"/>
    </location>
</feature>
<reference evidence="3" key="2">
    <citation type="submission" date="2009-11" db="EMBL/GenBank/DDBJ databases">
        <title>The Genome Sequence of Allomyces macrogynus strain ATCC 38327.</title>
        <authorList>
            <consortium name="The Broad Institute Genome Sequencing Platform"/>
            <person name="Russ C."/>
            <person name="Cuomo C."/>
            <person name="Shea T."/>
            <person name="Young S.K."/>
            <person name="Zeng Q."/>
            <person name="Koehrsen M."/>
            <person name="Haas B."/>
            <person name="Borodovsky M."/>
            <person name="Guigo R."/>
            <person name="Alvarado L."/>
            <person name="Berlin A."/>
            <person name="Borenstein D."/>
            <person name="Chen Z."/>
            <person name="Engels R."/>
            <person name="Freedman E."/>
            <person name="Gellesch M."/>
            <person name="Goldberg J."/>
            <person name="Griggs A."/>
            <person name="Gujja S."/>
            <person name="Heiman D."/>
            <person name="Hepburn T."/>
            <person name="Howarth C."/>
            <person name="Jen D."/>
            <person name="Larson L."/>
            <person name="Lewis B."/>
            <person name="Mehta T."/>
            <person name="Park D."/>
            <person name="Pearson M."/>
            <person name="Roberts A."/>
            <person name="Saif S."/>
            <person name="Shenoy N."/>
            <person name="Sisk P."/>
            <person name="Stolte C."/>
            <person name="Sykes S."/>
            <person name="Walk T."/>
            <person name="White J."/>
            <person name="Yandava C."/>
            <person name="Burger G."/>
            <person name="Gray M.W."/>
            <person name="Holland P.W.H."/>
            <person name="King N."/>
            <person name="Lang F.B.F."/>
            <person name="Roger A.J."/>
            <person name="Ruiz-Trillo I."/>
            <person name="Lander E."/>
            <person name="Nusbaum C."/>
        </authorList>
    </citation>
    <scope>NUCLEOTIDE SEQUENCE [LARGE SCALE GENOMIC DNA]</scope>
    <source>
        <strain evidence="3">ATCC 38327</strain>
    </source>
</reference>
<dbReference type="VEuPathDB" id="FungiDB:AMAG_11622"/>